<keyword evidence="6" id="KW-1185">Reference proteome</keyword>
<dbReference type="GO" id="GO:0051123">
    <property type="term" value="P:RNA polymerase II preinitiation complex assembly"/>
    <property type="evidence" value="ECO:0007669"/>
    <property type="project" value="TreeGrafter"/>
</dbReference>
<comment type="subcellular location">
    <subcellularLocation>
        <location evidence="1">Nucleus</location>
    </subcellularLocation>
</comment>
<gene>
    <name evidence="5" type="ORF">NA56DRAFT_649529</name>
</gene>
<dbReference type="STRING" id="1745343.A0A2J6PQT8"/>
<dbReference type="GO" id="GO:0017025">
    <property type="term" value="F:TBP-class protein binding"/>
    <property type="evidence" value="ECO:0007669"/>
    <property type="project" value="InterPro"/>
</dbReference>
<organism evidence="5 6">
    <name type="scientific">Hyaloscypha hepaticicola</name>
    <dbReference type="NCBI Taxonomy" id="2082293"/>
    <lineage>
        <taxon>Eukaryota</taxon>
        <taxon>Fungi</taxon>
        <taxon>Dikarya</taxon>
        <taxon>Ascomycota</taxon>
        <taxon>Pezizomycotina</taxon>
        <taxon>Leotiomycetes</taxon>
        <taxon>Helotiales</taxon>
        <taxon>Hyaloscyphaceae</taxon>
        <taxon>Hyaloscypha</taxon>
    </lineage>
</organism>
<accession>A0A2J6PQT8</accession>
<dbReference type="AlphaFoldDB" id="A0A2J6PQT8"/>
<proteinExistence type="predicted"/>
<dbReference type="InterPro" id="IPR040240">
    <property type="entry name" value="TAF1"/>
</dbReference>
<dbReference type="PANTHER" id="PTHR13900">
    <property type="entry name" value="TRANSCRIPTION INITIATION FACTOR TFIID"/>
    <property type="match status" value="1"/>
</dbReference>
<feature type="compositionally biased region" description="Acidic residues" evidence="3">
    <location>
        <begin position="56"/>
        <end position="71"/>
    </location>
</feature>
<protein>
    <recommendedName>
        <fullName evidence="4">Transcription initiation factor TFIID subunit 1 histone acetyltransferase domain-containing protein</fullName>
    </recommendedName>
</protein>
<dbReference type="Pfam" id="PF12157">
    <property type="entry name" value="DUF3591"/>
    <property type="match status" value="1"/>
</dbReference>
<dbReference type="Proteomes" id="UP000235672">
    <property type="component" value="Unassembled WGS sequence"/>
</dbReference>
<evidence type="ECO:0000256" key="1">
    <source>
        <dbReference type="ARBA" id="ARBA00004123"/>
    </source>
</evidence>
<dbReference type="GO" id="GO:0005669">
    <property type="term" value="C:transcription factor TFIID complex"/>
    <property type="evidence" value="ECO:0007669"/>
    <property type="project" value="InterPro"/>
</dbReference>
<sequence length="1063" mass="119374">MSDLPPPEYYENIDWDEQVAEDERLIARVTAQAPGDENPLLDLSRPLDLGEKADDAMDYEDISDDDLPDEEPATHIKVEDAPGLTDDDDLFGDDDTQDLFGEHDDQEHHDLNGTAQPHINGGLTFPSLDVEEPQEEDLYNINFPNDPMTLDETHPDAAAVYEDFVTRGFEKGGILSWNNLMPSAEEHSEPKQPLKTPKFVNPTKASLDLAADSEKTFRSAGPATGDKRKRVEESEIKGLIAIVDESPDESDSDDGFDYSIPDPSEKVGGLSYDGLKIAVLDLESMINLVPEAQPEPEVAPMDEWEREFLGDSAQLKKENKKDDFVFAQQFPVPNFDNFEQMTAHTSKRVILDLNDPYLLVDVQELKPAKRQRTLRGYKRVGTGTFSSTLKERFNISNDEAYDALKENHQSKVRATLGSLSVEHSMPAQKLQWPYYQVKLSNSQLRSFHRPQIKLTKFINQPIYFSKPGMRKKKAVKGLSTVELFKETKDLSLAEHYSTATLFEYSEEHPTVLSNFGMGNRVINYYRRKDADDKERPQPEDKIGDTEVLLPEDKSPFANFGMVDPGETVRTLHNSMFRAPIFKHDPKNTDFLVIRSSTGVGGFSWNIRNIDNVFTVGQQFPFMDVPGPHSRKVTNAVKNRMKMISYRKIKHSPQHNLKIGEITAHIADSTDMQNRQKLKEFIAYDKVNKTWGMKAGDVIPDESQIRSMVKPEEICMIDAMQVGAKHLEDAGYAVQDDDEGDGEGESLEQNLAPWKTTKAFLEASADKAMLRLHGAGDPSGRGLAFSFIKTSMKGGYLEALQGPDSDLTPAMEAARAAAMDPKNNNGHGYNVKTQQKLYNDAIRVIWEAQKEDLSNTTEREVNAFVPEYAADGAKSGVAQTPRFDDGASVYSGGTQRSNRVLKITRKHINAFGQVEIVEEIVKNPRVISQYVKQRREFERLSRDVYDLKPSGDPEKDRIHYQAIYGEMQRLEKNQERRFVRERQKSRLNKRQASPTPDRAVSPSSTPIPTVEKATGTTRKCANCGQAGHIKTNKKLCPMLNGTMKQEDAAPNHGGFGAIEAPSFT</sequence>
<feature type="region of interest" description="Disordered" evidence="3">
    <location>
        <begin position="31"/>
        <end position="88"/>
    </location>
</feature>
<evidence type="ECO:0000313" key="5">
    <source>
        <dbReference type="EMBL" id="PMD16383.1"/>
    </source>
</evidence>
<name>A0A2J6PQT8_9HELO</name>
<dbReference type="PANTHER" id="PTHR13900:SF0">
    <property type="entry name" value="TRANSCRIPTION INITIATION FACTOR TFIID SUBUNIT 1"/>
    <property type="match status" value="1"/>
</dbReference>
<evidence type="ECO:0000259" key="4">
    <source>
        <dbReference type="Pfam" id="PF12157"/>
    </source>
</evidence>
<dbReference type="EMBL" id="KZ613506">
    <property type="protein sequence ID" value="PMD16383.1"/>
    <property type="molecule type" value="Genomic_DNA"/>
</dbReference>
<reference evidence="5 6" key="1">
    <citation type="submission" date="2016-05" db="EMBL/GenBank/DDBJ databases">
        <title>A degradative enzymes factory behind the ericoid mycorrhizal symbiosis.</title>
        <authorList>
            <consortium name="DOE Joint Genome Institute"/>
            <person name="Martino E."/>
            <person name="Morin E."/>
            <person name="Grelet G."/>
            <person name="Kuo A."/>
            <person name="Kohler A."/>
            <person name="Daghino S."/>
            <person name="Barry K."/>
            <person name="Choi C."/>
            <person name="Cichocki N."/>
            <person name="Clum A."/>
            <person name="Copeland A."/>
            <person name="Hainaut M."/>
            <person name="Haridas S."/>
            <person name="Labutti K."/>
            <person name="Lindquist E."/>
            <person name="Lipzen A."/>
            <person name="Khouja H.-R."/>
            <person name="Murat C."/>
            <person name="Ohm R."/>
            <person name="Olson A."/>
            <person name="Spatafora J."/>
            <person name="Veneault-Fourrey C."/>
            <person name="Henrissat B."/>
            <person name="Grigoriev I."/>
            <person name="Martin F."/>
            <person name="Perotto S."/>
        </authorList>
    </citation>
    <scope>NUCLEOTIDE SEQUENCE [LARGE SCALE GENOMIC DNA]</scope>
    <source>
        <strain evidence="5 6">UAMH 7357</strain>
    </source>
</reference>
<dbReference type="GO" id="GO:0016251">
    <property type="term" value="F:RNA polymerase II general transcription initiation factor activity"/>
    <property type="evidence" value="ECO:0007669"/>
    <property type="project" value="InterPro"/>
</dbReference>
<evidence type="ECO:0000313" key="6">
    <source>
        <dbReference type="Proteomes" id="UP000235672"/>
    </source>
</evidence>
<evidence type="ECO:0000256" key="3">
    <source>
        <dbReference type="SAM" id="MobiDB-lite"/>
    </source>
</evidence>
<dbReference type="InterPro" id="IPR022591">
    <property type="entry name" value="TAF1_HAT_dom"/>
</dbReference>
<dbReference type="GO" id="GO:0004402">
    <property type="term" value="F:histone acetyltransferase activity"/>
    <property type="evidence" value="ECO:0007669"/>
    <property type="project" value="InterPro"/>
</dbReference>
<evidence type="ECO:0000256" key="2">
    <source>
        <dbReference type="ARBA" id="ARBA00023242"/>
    </source>
</evidence>
<keyword evidence="2" id="KW-0539">Nucleus</keyword>
<feature type="region of interest" description="Disordered" evidence="3">
    <location>
        <begin position="980"/>
        <end position="1012"/>
    </location>
</feature>
<dbReference type="OrthoDB" id="5752at2759"/>
<feature type="domain" description="Transcription initiation factor TFIID subunit 1 histone acetyltransferase" evidence="4">
    <location>
        <begin position="393"/>
        <end position="852"/>
    </location>
</feature>